<accession>A0A420VQT4</accession>
<gene>
    <name evidence="3" type="ORF">D7322_26190</name>
</gene>
<evidence type="ECO:0000313" key="3">
    <source>
        <dbReference type="EMBL" id="RKO68696.1"/>
    </source>
</evidence>
<name>A0A420VQT4_9SPHI</name>
<keyword evidence="3" id="KW-0378">Hydrolase</keyword>
<dbReference type="SUPFAM" id="SSF56219">
    <property type="entry name" value="DNase I-like"/>
    <property type="match status" value="1"/>
</dbReference>
<dbReference type="PANTHER" id="PTHR14859:SF15">
    <property type="entry name" value="ENDONUCLEASE_EXONUCLEASE_PHOSPHATASE DOMAIN-CONTAINING PROTEIN"/>
    <property type="match status" value="1"/>
</dbReference>
<dbReference type="AlphaFoldDB" id="A0A420VQT4"/>
<dbReference type="GO" id="GO:0016020">
    <property type="term" value="C:membrane"/>
    <property type="evidence" value="ECO:0007669"/>
    <property type="project" value="GOC"/>
</dbReference>
<evidence type="ECO:0000259" key="2">
    <source>
        <dbReference type="Pfam" id="PF03372"/>
    </source>
</evidence>
<reference evidence="3 4" key="1">
    <citation type="submission" date="2018-10" db="EMBL/GenBank/DDBJ databases">
        <title>Sphingobacterium sp. M05W1-28.</title>
        <authorList>
            <person name="Cai H."/>
        </authorList>
    </citation>
    <scope>NUCLEOTIDE SEQUENCE [LARGE SCALE GENOMIC DNA]</scope>
    <source>
        <strain evidence="3 4">M05W1-28</strain>
    </source>
</reference>
<keyword evidence="3" id="KW-0255">Endonuclease</keyword>
<proteinExistence type="predicted"/>
<dbReference type="OrthoDB" id="9793162at2"/>
<dbReference type="RefSeq" id="WP_121127143.1">
    <property type="nucleotide sequence ID" value="NZ_RBWS01000027.1"/>
</dbReference>
<dbReference type="PANTHER" id="PTHR14859">
    <property type="entry name" value="CALCOFLUOR WHITE HYPERSENSITIVE PROTEIN PRECURSOR"/>
    <property type="match status" value="1"/>
</dbReference>
<dbReference type="Gene3D" id="3.60.10.10">
    <property type="entry name" value="Endonuclease/exonuclease/phosphatase"/>
    <property type="match status" value="1"/>
</dbReference>
<dbReference type="InterPro" id="IPR051916">
    <property type="entry name" value="GPI-anchor_lipid_remodeler"/>
</dbReference>
<sequence length="291" mass="32537">MRKKIKIILFGLLFLQVGMVIHGCRKSYSPGDWDLLPEKEPEKPQEPDDTPTKSFKVMSLNMNVGTTVANFDAMMELIKEYDPDLLFLRQVDSATTRAGKVDRPGVIAKELHMESYFKKNIDYQTGGFGNAVLSKFPVKEKYSQLLSREDGNTAELRSMAMIKVEVEKGHELYFAGTELDPSVANNRALQVVDLLNATEKLSQPVILVGNLNEQESANGPVLSYLKGSFTFACLGTGCPWNAPKDKPTGVFDYITFKNLDDKLQLSKYGTFSKSANNFLPMTAEFKLKLPK</sequence>
<evidence type="ECO:0000256" key="1">
    <source>
        <dbReference type="SAM" id="MobiDB-lite"/>
    </source>
</evidence>
<dbReference type="EMBL" id="RBWS01000027">
    <property type="protein sequence ID" value="RKO68696.1"/>
    <property type="molecule type" value="Genomic_DNA"/>
</dbReference>
<dbReference type="InterPro" id="IPR005135">
    <property type="entry name" value="Endo/exonuclease/phosphatase"/>
</dbReference>
<feature type="region of interest" description="Disordered" evidence="1">
    <location>
        <begin position="33"/>
        <end position="53"/>
    </location>
</feature>
<dbReference type="Pfam" id="PF03372">
    <property type="entry name" value="Exo_endo_phos"/>
    <property type="match status" value="1"/>
</dbReference>
<comment type="caution">
    <text evidence="3">The sequence shown here is derived from an EMBL/GenBank/DDBJ whole genome shotgun (WGS) entry which is preliminary data.</text>
</comment>
<keyword evidence="3" id="KW-0269">Exonuclease</keyword>
<keyword evidence="3" id="KW-0540">Nuclease</keyword>
<organism evidence="3 4">
    <name type="scientific">Sphingobacterium puteale</name>
    <dbReference type="NCBI Taxonomy" id="2420510"/>
    <lineage>
        <taxon>Bacteria</taxon>
        <taxon>Pseudomonadati</taxon>
        <taxon>Bacteroidota</taxon>
        <taxon>Sphingobacteriia</taxon>
        <taxon>Sphingobacteriales</taxon>
        <taxon>Sphingobacteriaceae</taxon>
        <taxon>Sphingobacterium</taxon>
    </lineage>
</organism>
<feature type="compositionally biased region" description="Basic and acidic residues" evidence="1">
    <location>
        <begin position="36"/>
        <end position="46"/>
    </location>
</feature>
<dbReference type="GO" id="GO:0004527">
    <property type="term" value="F:exonuclease activity"/>
    <property type="evidence" value="ECO:0007669"/>
    <property type="project" value="UniProtKB-KW"/>
</dbReference>
<dbReference type="GO" id="GO:0004519">
    <property type="term" value="F:endonuclease activity"/>
    <property type="evidence" value="ECO:0007669"/>
    <property type="project" value="UniProtKB-KW"/>
</dbReference>
<dbReference type="InterPro" id="IPR036691">
    <property type="entry name" value="Endo/exonu/phosph_ase_sf"/>
</dbReference>
<dbReference type="GO" id="GO:0006506">
    <property type="term" value="P:GPI anchor biosynthetic process"/>
    <property type="evidence" value="ECO:0007669"/>
    <property type="project" value="TreeGrafter"/>
</dbReference>
<evidence type="ECO:0000313" key="4">
    <source>
        <dbReference type="Proteomes" id="UP000282423"/>
    </source>
</evidence>
<feature type="domain" description="Endonuclease/exonuclease/phosphatase" evidence="2">
    <location>
        <begin position="58"/>
        <end position="253"/>
    </location>
</feature>
<dbReference type="Proteomes" id="UP000282423">
    <property type="component" value="Unassembled WGS sequence"/>
</dbReference>
<keyword evidence="4" id="KW-1185">Reference proteome</keyword>
<protein>
    <submittedName>
        <fullName evidence="3">Endonuclease/exonuclease/phosphatase family protein</fullName>
    </submittedName>
</protein>